<dbReference type="AlphaFoldDB" id="C6VVF8"/>
<name>C6VVF8_DYAFD</name>
<organism evidence="1 2">
    <name type="scientific">Dyadobacter fermentans (strain ATCC 700827 / DSM 18053 / CIP 107007 / KCTC 52180 / NS114)</name>
    <dbReference type="NCBI Taxonomy" id="471854"/>
    <lineage>
        <taxon>Bacteria</taxon>
        <taxon>Pseudomonadati</taxon>
        <taxon>Bacteroidota</taxon>
        <taxon>Cytophagia</taxon>
        <taxon>Cytophagales</taxon>
        <taxon>Spirosomataceae</taxon>
        <taxon>Dyadobacter</taxon>
    </lineage>
</organism>
<dbReference type="Proteomes" id="UP000002011">
    <property type="component" value="Chromosome"/>
</dbReference>
<protein>
    <recommendedName>
        <fullName evidence="3">Resolvase HTH domain-containing protein</fullName>
    </recommendedName>
</protein>
<proteinExistence type="predicted"/>
<evidence type="ECO:0008006" key="3">
    <source>
        <dbReference type="Google" id="ProtNLM"/>
    </source>
</evidence>
<dbReference type="EMBL" id="CP001619">
    <property type="protein sequence ID" value="ACT96688.1"/>
    <property type="molecule type" value="Genomic_DNA"/>
</dbReference>
<gene>
    <name evidence="1" type="ordered locus">Dfer_5497</name>
</gene>
<evidence type="ECO:0000313" key="2">
    <source>
        <dbReference type="Proteomes" id="UP000002011"/>
    </source>
</evidence>
<dbReference type="STRING" id="471854.Dfer_5497"/>
<reference evidence="1 2" key="1">
    <citation type="journal article" date="2009" name="Stand. Genomic Sci.">
        <title>Complete genome sequence of Dyadobacter fermentans type strain (NS114).</title>
        <authorList>
            <person name="Lang E."/>
            <person name="Lapidus A."/>
            <person name="Chertkov O."/>
            <person name="Brettin T."/>
            <person name="Detter J.C."/>
            <person name="Han C."/>
            <person name="Copeland A."/>
            <person name="Glavina Del Rio T."/>
            <person name="Nolan M."/>
            <person name="Chen F."/>
            <person name="Lucas S."/>
            <person name="Tice H."/>
            <person name="Cheng J.F."/>
            <person name="Land M."/>
            <person name="Hauser L."/>
            <person name="Chang Y.J."/>
            <person name="Jeffries C.D."/>
            <person name="Kopitz M."/>
            <person name="Bruce D."/>
            <person name="Goodwin L."/>
            <person name="Pitluck S."/>
            <person name="Ovchinnikova G."/>
            <person name="Pati A."/>
            <person name="Ivanova N."/>
            <person name="Mavrommatis K."/>
            <person name="Chen A."/>
            <person name="Palaniappan K."/>
            <person name="Chain P."/>
            <person name="Bristow J."/>
            <person name="Eisen J.A."/>
            <person name="Markowitz V."/>
            <person name="Hugenholtz P."/>
            <person name="Goker M."/>
            <person name="Rohde M."/>
            <person name="Kyrpides N.C."/>
            <person name="Klenk H.P."/>
        </authorList>
    </citation>
    <scope>NUCLEOTIDE SEQUENCE [LARGE SCALE GENOMIC DNA]</scope>
    <source>
        <strain evidence="2">ATCC 700827 / DSM 18053 / CIP 107007 / KCTC 52180 / NS114</strain>
    </source>
</reference>
<accession>C6VVF8</accession>
<sequence>MSKAEKHGARSNRAVLTATDIPIIRQQIGAGRSYQQIATRFGVGRQAIYTIAKGINWKHVL</sequence>
<dbReference type="Gene3D" id="1.10.10.60">
    <property type="entry name" value="Homeodomain-like"/>
    <property type="match status" value="1"/>
</dbReference>
<dbReference type="KEGG" id="dfe:Dfer_5497"/>
<dbReference type="HOGENOM" id="CLU_2915066_0_0_10"/>
<keyword evidence="2" id="KW-1185">Reference proteome</keyword>
<evidence type="ECO:0000313" key="1">
    <source>
        <dbReference type="EMBL" id="ACT96688.1"/>
    </source>
</evidence>